<dbReference type="InterPro" id="IPR012338">
    <property type="entry name" value="Beta-lactam/transpept-like"/>
</dbReference>
<evidence type="ECO:0008006" key="4">
    <source>
        <dbReference type="Google" id="ProtNLM"/>
    </source>
</evidence>
<feature type="region of interest" description="Disordered" evidence="1">
    <location>
        <begin position="27"/>
        <end position="50"/>
    </location>
</feature>
<keyword evidence="3" id="KW-1185">Reference proteome</keyword>
<feature type="compositionally biased region" description="Low complexity" evidence="1">
    <location>
        <begin position="182"/>
        <end position="196"/>
    </location>
</feature>
<proteinExistence type="predicted"/>
<gene>
    <name evidence="2" type="ORF">QEZ40_000012</name>
</gene>
<evidence type="ECO:0000256" key="1">
    <source>
        <dbReference type="SAM" id="MobiDB-lite"/>
    </source>
</evidence>
<sequence>MTPQIEALERAAGPAALWAVGSADAVHAARPGTPSTPEGDGGADGDWNAPLDAGAMTPLLALWPVIGGLVARGELTLHTPLTAYGETAAAGLPGGTTTHHLLTRCDGPAPLDALTRLAEHLTGTPLADCARTRVWEPLGMTRTRFAGTTLRTCPADLARFLRHLLSAGDTADGSVADRADPADPAGTADPADAGAADAERPVSRAWTAESLRIRTGELTPSRGLLWHPAPAGVWTHHPPSGSGPAVWISPRQNRWALLVPGPESDGSGPPRAAFREAAFGPAPARAARGADVR</sequence>
<reference evidence="2 3" key="1">
    <citation type="submission" date="2023-05" db="EMBL/GenBank/DDBJ databases">
        <title>Sequencing and Assembly of Streptomyces sp. NP73.</title>
        <authorList>
            <person name="Konwar A.N."/>
            <person name="Saikia K."/>
            <person name="Thakur D."/>
        </authorList>
    </citation>
    <scope>NUCLEOTIDE SEQUENCE [LARGE SCALE GENOMIC DNA]</scope>
    <source>
        <strain evidence="2 3">NP73</strain>
    </source>
</reference>
<evidence type="ECO:0000313" key="3">
    <source>
        <dbReference type="Proteomes" id="UP001223390"/>
    </source>
</evidence>
<protein>
    <recommendedName>
        <fullName evidence="4">Beta-lactamase-related domain-containing protein</fullName>
    </recommendedName>
</protein>
<name>A0ABT7GLC7_9ACTN</name>
<dbReference type="RefSeq" id="WP_285340068.1">
    <property type="nucleotide sequence ID" value="NZ_JASITI010000001.1"/>
</dbReference>
<dbReference type="SUPFAM" id="SSF56601">
    <property type="entry name" value="beta-lactamase/transpeptidase-like"/>
    <property type="match status" value="1"/>
</dbReference>
<evidence type="ECO:0000313" key="2">
    <source>
        <dbReference type="EMBL" id="MDK9494146.1"/>
    </source>
</evidence>
<organism evidence="2 3">
    <name type="scientific">Streptomyces katrae</name>
    <dbReference type="NCBI Taxonomy" id="68223"/>
    <lineage>
        <taxon>Bacteria</taxon>
        <taxon>Bacillati</taxon>
        <taxon>Actinomycetota</taxon>
        <taxon>Actinomycetes</taxon>
        <taxon>Kitasatosporales</taxon>
        <taxon>Streptomycetaceae</taxon>
        <taxon>Streptomyces</taxon>
    </lineage>
</organism>
<dbReference type="Gene3D" id="3.40.710.10">
    <property type="entry name" value="DD-peptidase/beta-lactamase superfamily"/>
    <property type="match status" value="1"/>
</dbReference>
<dbReference type="EMBL" id="JASITI010000001">
    <property type="protein sequence ID" value="MDK9494146.1"/>
    <property type="molecule type" value="Genomic_DNA"/>
</dbReference>
<feature type="region of interest" description="Disordered" evidence="1">
    <location>
        <begin position="171"/>
        <end position="202"/>
    </location>
</feature>
<dbReference type="Proteomes" id="UP001223390">
    <property type="component" value="Unassembled WGS sequence"/>
</dbReference>
<comment type="caution">
    <text evidence="2">The sequence shown here is derived from an EMBL/GenBank/DDBJ whole genome shotgun (WGS) entry which is preliminary data.</text>
</comment>
<accession>A0ABT7GLC7</accession>